<evidence type="ECO:0000313" key="3">
    <source>
        <dbReference type="Proteomes" id="UP000596742"/>
    </source>
</evidence>
<dbReference type="Gene3D" id="1.10.510.10">
    <property type="entry name" value="Transferase(Phosphotransferase) domain 1"/>
    <property type="match status" value="1"/>
</dbReference>
<sequence>MACDGDSEMLPIPPFDEQMNDLHMCNNLLIQYKNKNNIYENQYTKRPNLFAIEILKYPICDEARLYINRVDVTGEDAWNKLKPVLIDYFCNYMCFVDVTGEDAWYKACVTGKDAWYKLKPVLIDYFCNYMCFVDVTGEDACNKLKPVLIDYMLLEKMHGTKPVLIDCTTIADLVGDDDNATQVAQDSGIDVDTAKSRAEVVDIASRRKFSQHFHNFVDVCLEKDPTDRPTASSLLNHSFFKHLKKRSCDFLPTLVQPVQPLRADMLQSATPSPEDELVADLQNINVDDWEF</sequence>
<dbReference type="GO" id="GO:0043539">
    <property type="term" value="F:protein serine/threonine kinase activator activity"/>
    <property type="evidence" value="ECO:0007669"/>
    <property type="project" value="InterPro"/>
</dbReference>
<dbReference type="AlphaFoldDB" id="A0A8B6C4Y6"/>
<organism evidence="2 3">
    <name type="scientific">Mytilus galloprovincialis</name>
    <name type="common">Mediterranean mussel</name>
    <dbReference type="NCBI Taxonomy" id="29158"/>
    <lineage>
        <taxon>Eukaryota</taxon>
        <taxon>Metazoa</taxon>
        <taxon>Spiralia</taxon>
        <taxon>Lophotrochozoa</taxon>
        <taxon>Mollusca</taxon>
        <taxon>Bivalvia</taxon>
        <taxon>Autobranchia</taxon>
        <taxon>Pteriomorphia</taxon>
        <taxon>Mytilida</taxon>
        <taxon>Mytiloidea</taxon>
        <taxon>Mytilidae</taxon>
        <taxon>Mytilinae</taxon>
        <taxon>Mytilus</taxon>
    </lineage>
</organism>
<evidence type="ECO:0008006" key="4">
    <source>
        <dbReference type="Google" id="ProtNLM"/>
    </source>
</evidence>
<dbReference type="EMBL" id="UYJE01001223">
    <property type="protein sequence ID" value="VDI00151.1"/>
    <property type="molecule type" value="Genomic_DNA"/>
</dbReference>
<name>A0A8B6C4Y6_MYTGA</name>
<dbReference type="Proteomes" id="UP000596742">
    <property type="component" value="Unassembled WGS sequence"/>
</dbReference>
<accession>A0A8B6C4Y6</accession>
<evidence type="ECO:0000313" key="2">
    <source>
        <dbReference type="EMBL" id="VDI00151.1"/>
    </source>
</evidence>
<dbReference type="GO" id="GO:0006611">
    <property type="term" value="P:protein export from nucleus"/>
    <property type="evidence" value="ECO:0007669"/>
    <property type="project" value="TreeGrafter"/>
</dbReference>
<keyword evidence="3" id="KW-1185">Reference proteome</keyword>
<gene>
    <name evidence="2" type="ORF">MGAL_10B016436</name>
</gene>
<dbReference type="PANTHER" id="PTHR48014:SF21">
    <property type="entry name" value="SERINE_THREONINE-PROTEIN KINASE FRAY2"/>
    <property type="match status" value="1"/>
</dbReference>
<evidence type="ECO:0000256" key="1">
    <source>
        <dbReference type="ARBA" id="ARBA00008874"/>
    </source>
</evidence>
<comment type="caution">
    <text evidence="2">The sequence shown here is derived from an EMBL/GenBank/DDBJ whole genome shotgun (WGS) entry which is preliminary data.</text>
</comment>
<comment type="similarity">
    <text evidence="1">Belongs to the protein kinase superfamily. STE Ser/Thr protein kinase family. STE20 subfamily.</text>
</comment>
<dbReference type="SUPFAM" id="SSF56112">
    <property type="entry name" value="Protein kinase-like (PK-like)"/>
    <property type="match status" value="1"/>
</dbReference>
<dbReference type="InterPro" id="IPR047173">
    <property type="entry name" value="STRAD_A/B-like"/>
</dbReference>
<protein>
    <recommendedName>
        <fullName evidence="4">Protein kinase domain-containing protein</fullName>
    </recommendedName>
</protein>
<dbReference type="GO" id="GO:1902554">
    <property type="term" value="C:serine/threonine protein kinase complex"/>
    <property type="evidence" value="ECO:0007669"/>
    <property type="project" value="TreeGrafter"/>
</dbReference>
<reference evidence="2" key="1">
    <citation type="submission" date="2018-11" db="EMBL/GenBank/DDBJ databases">
        <authorList>
            <person name="Alioto T."/>
            <person name="Alioto T."/>
        </authorList>
    </citation>
    <scope>NUCLEOTIDE SEQUENCE</scope>
</reference>
<proteinExistence type="inferred from homology"/>
<dbReference type="OrthoDB" id="840771at2759"/>
<dbReference type="PANTHER" id="PTHR48014">
    <property type="entry name" value="SERINE/THREONINE-PROTEIN KINASE FRAY2"/>
    <property type="match status" value="1"/>
</dbReference>
<dbReference type="InterPro" id="IPR011009">
    <property type="entry name" value="Kinase-like_dom_sf"/>
</dbReference>